<dbReference type="PATRIC" id="fig|1265738.3.peg.4302"/>
<keyword evidence="2" id="KW-0479">Metal-binding</keyword>
<dbReference type="InterPro" id="IPR017850">
    <property type="entry name" value="Alkaline_phosphatase_core_sf"/>
</dbReference>
<dbReference type="Proteomes" id="UP000011991">
    <property type="component" value="Unassembled WGS sequence"/>
</dbReference>
<dbReference type="AlphaFoldDB" id="M5RHD2"/>
<dbReference type="Pfam" id="PF00884">
    <property type="entry name" value="Sulfatase"/>
    <property type="match status" value="1"/>
</dbReference>
<comment type="similarity">
    <text evidence="1">Belongs to the sulfatase family.</text>
</comment>
<gene>
    <name evidence="7" type="ORF">RMSM_04293</name>
</gene>
<comment type="caution">
    <text evidence="7">The sequence shown here is derived from an EMBL/GenBank/DDBJ whole genome shotgun (WGS) entry which is preliminary data.</text>
</comment>
<dbReference type="PROSITE" id="PS00523">
    <property type="entry name" value="SULFATASE_1"/>
    <property type="match status" value="1"/>
</dbReference>
<proteinExistence type="inferred from homology"/>
<evidence type="ECO:0000313" key="8">
    <source>
        <dbReference type="Proteomes" id="UP000011991"/>
    </source>
</evidence>
<dbReference type="InterPro" id="IPR024607">
    <property type="entry name" value="Sulfatase_CS"/>
</dbReference>
<dbReference type="SUPFAM" id="SSF53649">
    <property type="entry name" value="Alkaline phosphatase-like"/>
    <property type="match status" value="1"/>
</dbReference>
<evidence type="ECO:0000313" key="7">
    <source>
        <dbReference type="EMBL" id="EMI18773.1"/>
    </source>
</evidence>
<dbReference type="Gene3D" id="3.40.720.10">
    <property type="entry name" value="Alkaline Phosphatase, subunit A"/>
    <property type="match status" value="1"/>
</dbReference>
<evidence type="ECO:0000256" key="1">
    <source>
        <dbReference type="ARBA" id="ARBA00008779"/>
    </source>
</evidence>
<dbReference type="InterPro" id="IPR000917">
    <property type="entry name" value="Sulfatase_N"/>
</dbReference>
<protein>
    <submittedName>
        <fullName evidence="7">Arylsulfatase B</fullName>
    </submittedName>
</protein>
<dbReference type="RefSeq" id="WP_008700079.1">
    <property type="nucleotide sequence ID" value="NZ_ANOG01000614.1"/>
</dbReference>
<evidence type="ECO:0000256" key="3">
    <source>
        <dbReference type="ARBA" id="ARBA00022801"/>
    </source>
</evidence>
<keyword evidence="4" id="KW-0106">Calcium</keyword>
<keyword evidence="5" id="KW-0732">Signal</keyword>
<keyword evidence="3" id="KW-0378">Hydrolase</keyword>
<evidence type="ECO:0000256" key="5">
    <source>
        <dbReference type="SAM" id="SignalP"/>
    </source>
</evidence>
<feature type="signal peptide" evidence="5">
    <location>
        <begin position="1"/>
        <end position="20"/>
    </location>
</feature>
<dbReference type="GO" id="GO:0046872">
    <property type="term" value="F:metal ion binding"/>
    <property type="evidence" value="ECO:0007669"/>
    <property type="project" value="UniProtKB-KW"/>
</dbReference>
<organism evidence="7 8">
    <name type="scientific">Rhodopirellula maiorica SM1</name>
    <dbReference type="NCBI Taxonomy" id="1265738"/>
    <lineage>
        <taxon>Bacteria</taxon>
        <taxon>Pseudomonadati</taxon>
        <taxon>Planctomycetota</taxon>
        <taxon>Planctomycetia</taxon>
        <taxon>Pirellulales</taxon>
        <taxon>Pirellulaceae</taxon>
        <taxon>Novipirellula</taxon>
    </lineage>
</organism>
<sequence length="486" mass="54111">MKSILTLLSLLVLVPQARVAAQQPNIVVLLADDLGWNAVGYHNDEFQTANIDSIASNGLELDRFYVAPMCSPTRAGFMTGRYPIRFGLARAVIPPQRDFGLPPSETTIGEMLGQFGYEHRAVFGKWHLGHRRAKWHPLAQGFTHFHGHYNGAIDYFELTREETRDWHVGYEPSDEQGYATDLIADAAADWITRQAKADSPYFCYVPFNAPHSPFQAPDEAIAKYGSLSGDASKSEEYREIYKAMIGRMDEGIGQILDAIESSGEADNTIVWFFSDNGGVSNLKNLNTPLRGAKLTVYDGGIRVPACVRWPAKIQPGRKSEFICGYIDLLPTLVSIAGHNASTMSAQPLDGIDLTDLLTGEADKTSDRAWYSYHGQGGEEAEHLAVIESGWKLKVNGPRLTSVDQLTDDSRQIELFQISTDPLEENDVKDHHPEMVRKLGELLVQHRTLQPKRSVPRYRVGKAGFVPPKNWKLDPEYPNKLVGSSKK</sequence>
<dbReference type="Gene3D" id="3.30.1120.10">
    <property type="match status" value="1"/>
</dbReference>
<feature type="chain" id="PRO_5004070696" evidence="5">
    <location>
        <begin position="21"/>
        <end position="486"/>
    </location>
</feature>
<dbReference type="InterPro" id="IPR050738">
    <property type="entry name" value="Sulfatase"/>
</dbReference>
<feature type="domain" description="Sulfatase N-terminal" evidence="6">
    <location>
        <begin position="24"/>
        <end position="337"/>
    </location>
</feature>
<dbReference type="GO" id="GO:0004065">
    <property type="term" value="F:arylsulfatase activity"/>
    <property type="evidence" value="ECO:0007669"/>
    <property type="project" value="TreeGrafter"/>
</dbReference>
<evidence type="ECO:0000256" key="2">
    <source>
        <dbReference type="ARBA" id="ARBA00022723"/>
    </source>
</evidence>
<evidence type="ECO:0000256" key="4">
    <source>
        <dbReference type="ARBA" id="ARBA00022837"/>
    </source>
</evidence>
<dbReference type="PANTHER" id="PTHR42693:SF27">
    <property type="entry name" value="ARYLSULFATASE B [PRECURSOR]"/>
    <property type="match status" value="1"/>
</dbReference>
<evidence type="ECO:0000259" key="6">
    <source>
        <dbReference type="Pfam" id="PF00884"/>
    </source>
</evidence>
<dbReference type="PANTHER" id="PTHR42693">
    <property type="entry name" value="ARYLSULFATASE FAMILY MEMBER"/>
    <property type="match status" value="1"/>
</dbReference>
<dbReference type="EMBL" id="ANOG01000614">
    <property type="protein sequence ID" value="EMI18773.1"/>
    <property type="molecule type" value="Genomic_DNA"/>
</dbReference>
<name>M5RHD2_9BACT</name>
<keyword evidence="8" id="KW-1185">Reference proteome</keyword>
<accession>M5RHD2</accession>
<reference evidence="7 8" key="1">
    <citation type="journal article" date="2013" name="Mar. Genomics">
        <title>Expression of sulfatases in Rhodopirellula baltica and the diversity of sulfatases in the genus Rhodopirellula.</title>
        <authorList>
            <person name="Wegner C.E."/>
            <person name="Richter-Heitmann T."/>
            <person name="Klindworth A."/>
            <person name="Klockow C."/>
            <person name="Richter M."/>
            <person name="Achstetter T."/>
            <person name="Glockner F.O."/>
            <person name="Harder J."/>
        </authorList>
    </citation>
    <scope>NUCLEOTIDE SEQUENCE [LARGE SCALE GENOMIC DNA]</scope>
    <source>
        <strain evidence="7 8">SM1</strain>
    </source>
</reference>
<dbReference type="OrthoDB" id="9783154at2"/>